<protein>
    <submittedName>
        <fullName evidence="9">RagB/SusD family nutrient uptake outer membrane protein</fullName>
    </submittedName>
</protein>
<evidence type="ECO:0000259" key="8">
    <source>
        <dbReference type="Pfam" id="PF14322"/>
    </source>
</evidence>
<sequence length="524" mass="59943">MKRINYLLGTILLPFLFSACESLDTEPTDRIIDSYFWKTETDAIMAVNGIYRTIPGTDYMYLDCATDLAWNELSWGKAHLLGNGSQDAELWTWTSDKWKTAYESIQRVNYFMENIDRIESISPELKNRLCAEARFIRAMTYSDIMFLWGDVPLVTTTLDLKTGEMERTPKDQVFNYVITELKDIIQYLPEKYDAANIGRVTKGAARAMLMRAYLRENKYAEVKAVAKEIMDMGLYSLYPSYEKLFKYAGENCSEIIFDKQYIATTYSNDLSKMFSPRSCFGDGSVVPLKSLVDSYEMSNGKAITDPSSGYDPYNPYEGRDPRLKATILTPGAIMPNGSIFNPLPNQEPIGTDAVDNGNTSTSRTGFNFLKYVNPEDLAESNSNCHNNIILIRYAEVLLSYAEAKIETNDIDQSVYDAINAIRKRAGMPEYTAGKSQSELREIVRQERKVEFPLEGIRYFDIRRWKIAEDVLPGQTYGITYVDDKGNLATIKTEVRKFNPDRDYLWPVPLRELNVNKKLTQNPLY</sequence>
<evidence type="ECO:0000256" key="6">
    <source>
        <dbReference type="SAM" id="SignalP"/>
    </source>
</evidence>
<accession>A0ABR7E4P3</accession>
<dbReference type="CDD" id="cd08977">
    <property type="entry name" value="SusD"/>
    <property type="match status" value="1"/>
</dbReference>
<proteinExistence type="inferred from homology"/>
<dbReference type="Pfam" id="PF14322">
    <property type="entry name" value="SusD-like_3"/>
    <property type="match status" value="1"/>
</dbReference>
<comment type="similarity">
    <text evidence="2">Belongs to the SusD family.</text>
</comment>
<organism evidence="9 10">
    <name type="scientific">Parabacteroides segnis</name>
    <dbReference type="NCBI Taxonomy" id="2763058"/>
    <lineage>
        <taxon>Bacteria</taxon>
        <taxon>Pseudomonadati</taxon>
        <taxon>Bacteroidota</taxon>
        <taxon>Bacteroidia</taxon>
        <taxon>Bacteroidales</taxon>
        <taxon>Tannerellaceae</taxon>
        <taxon>Parabacteroides</taxon>
    </lineage>
</organism>
<keyword evidence="10" id="KW-1185">Reference proteome</keyword>
<dbReference type="Pfam" id="PF07980">
    <property type="entry name" value="SusD_RagB"/>
    <property type="match status" value="1"/>
</dbReference>
<feature type="signal peptide" evidence="6">
    <location>
        <begin position="1"/>
        <end position="19"/>
    </location>
</feature>
<dbReference type="Proteomes" id="UP000644010">
    <property type="component" value="Unassembled WGS sequence"/>
</dbReference>
<dbReference type="EMBL" id="JACOOI010000022">
    <property type="protein sequence ID" value="MBC5644744.1"/>
    <property type="molecule type" value="Genomic_DNA"/>
</dbReference>
<keyword evidence="4" id="KW-0472">Membrane</keyword>
<keyword evidence="3 6" id="KW-0732">Signal</keyword>
<keyword evidence="5" id="KW-0998">Cell outer membrane</keyword>
<evidence type="ECO:0000256" key="5">
    <source>
        <dbReference type="ARBA" id="ARBA00023237"/>
    </source>
</evidence>
<comment type="caution">
    <text evidence="9">The sequence shown here is derived from an EMBL/GenBank/DDBJ whole genome shotgun (WGS) entry which is preliminary data.</text>
</comment>
<name>A0ABR7E4P3_9BACT</name>
<feature type="chain" id="PRO_5047288375" evidence="6">
    <location>
        <begin position="20"/>
        <end position="524"/>
    </location>
</feature>
<dbReference type="InterPro" id="IPR011990">
    <property type="entry name" value="TPR-like_helical_dom_sf"/>
</dbReference>
<dbReference type="RefSeq" id="WP_186960572.1">
    <property type="nucleotide sequence ID" value="NZ_JACOOI010000022.1"/>
</dbReference>
<evidence type="ECO:0000313" key="10">
    <source>
        <dbReference type="Proteomes" id="UP000644010"/>
    </source>
</evidence>
<comment type="subcellular location">
    <subcellularLocation>
        <location evidence="1">Cell outer membrane</location>
    </subcellularLocation>
</comment>
<gene>
    <name evidence="9" type="ORF">H8S77_17835</name>
</gene>
<evidence type="ECO:0000259" key="7">
    <source>
        <dbReference type="Pfam" id="PF07980"/>
    </source>
</evidence>
<dbReference type="InterPro" id="IPR033985">
    <property type="entry name" value="SusD-like_N"/>
</dbReference>
<evidence type="ECO:0000256" key="2">
    <source>
        <dbReference type="ARBA" id="ARBA00006275"/>
    </source>
</evidence>
<evidence type="ECO:0000256" key="1">
    <source>
        <dbReference type="ARBA" id="ARBA00004442"/>
    </source>
</evidence>
<feature type="domain" description="RagB/SusD" evidence="7">
    <location>
        <begin position="254"/>
        <end position="524"/>
    </location>
</feature>
<reference evidence="9 10" key="1">
    <citation type="submission" date="2020-08" db="EMBL/GenBank/DDBJ databases">
        <title>Genome public.</title>
        <authorList>
            <person name="Liu C."/>
            <person name="Sun Q."/>
        </authorList>
    </citation>
    <scope>NUCLEOTIDE SEQUENCE [LARGE SCALE GENOMIC DNA]</scope>
    <source>
        <strain evidence="9 10">BX2</strain>
    </source>
</reference>
<dbReference type="PROSITE" id="PS51257">
    <property type="entry name" value="PROKAR_LIPOPROTEIN"/>
    <property type="match status" value="1"/>
</dbReference>
<evidence type="ECO:0000313" key="9">
    <source>
        <dbReference type="EMBL" id="MBC5644744.1"/>
    </source>
</evidence>
<evidence type="ECO:0000256" key="4">
    <source>
        <dbReference type="ARBA" id="ARBA00023136"/>
    </source>
</evidence>
<evidence type="ECO:0000256" key="3">
    <source>
        <dbReference type="ARBA" id="ARBA00022729"/>
    </source>
</evidence>
<dbReference type="InterPro" id="IPR012944">
    <property type="entry name" value="SusD_RagB_dom"/>
</dbReference>
<dbReference type="Gene3D" id="1.25.40.390">
    <property type="match status" value="1"/>
</dbReference>
<dbReference type="SUPFAM" id="SSF48452">
    <property type="entry name" value="TPR-like"/>
    <property type="match status" value="1"/>
</dbReference>
<feature type="domain" description="SusD-like N-terminal" evidence="8">
    <location>
        <begin position="91"/>
        <end position="214"/>
    </location>
</feature>